<protein>
    <submittedName>
        <fullName evidence="2">Uncharacterized protein</fullName>
    </submittedName>
</protein>
<dbReference type="AlphaFoldDB" id="A0A177C9C2"/>
<dbReference type="Proteomes" id="UP000077069">
    <property type="component" value="Unassembled WGS sequence"/>
</dbReference>
<feature type="compositionally biased region" description="Low complexity" evidence="1">
    <location>
        <begin position="33"/>
        <end position="46"/>
    </location>
</feature>
<feature type="compositionally biased region" description="Low complexity" evidence="1">
    <location>
        <begin position="69"/>
        <end position="99"/>
    </location>
</feature>
<evidence type="ECO:0000256" key="1">
    <source>
        <dbReference type="SAM" id="MobiDB-lite"/>
    </source>
</evidence>
<feature type="region of interest" description="Disordered" evidence="1">
    <location>
        <begin position="1"/>
        <end position="104"/>
    </location>
</feature>
<name>A0A177C9C2_9PLEO</name>
<keyword evidence="3" id="KW-1185">Reference proteome</keyword>
<dbReference type="RefSeq" id="XP_018033733.1">
    <property type="nucleotide sequence ID" value="XM_018185111.1"/>
</dbReference>
<reference evidence="2 3" key="1">
    <citation type="submission" date="2016-05" db="EMBL/GenBank/DDBJ databases">
        <title>Comparative analysis of secretome profiles of manganese(II)-oxidizing ascomycete fungi.</title>
        <authorList>
            <consortium name="DOE Joint Genome Institute"/>
            <person name="Zeiner C.A."/>
            <person name="Purvine S.O."/>
            <person name="Zink E.M."/>
            <person name="Wu S."/>
            <person name="Pasa-Tolic L."/>
            <person name="Chaput D.L."/>
            <person name="Haridas S."/>
            <person name="Grigoriev I.V."/>
            <person name="Santelli C.M."/>
            <person name="Hansel C.M."/>
        </authorList>
    </citation>
    <scope>NUCLEOTIDE SEQUENCE [LARGE SCALE GENOMIC DNA]</scope>
    <source>
        <strain evidence="2 3">AP3s5-JAC2a</strain>
    </source>
</reference>
<dbReference type="EMBL" id="KV441555">
    <property type="protein sequence ID" value="OAG03368.1"/>
    <property type="molecule type" value="Genomic_DNA"/>
</dbReference>
<accession>A0A177C9C2</accession>
<feature type="compositionally biased region" description="Polar residues" evidence="1">
    <location>
        <begin position="51"/>
        <end position="63"/>
    </location>
</feature>
<evidence type="ECO:0000313" key="2">
    <source>
        <dbReference type="EMBL" id="OAG03368.1"/>
    </source>
</evidence>
<dbReference type="InParanoid" id="A0A177C9C2"/>
<dbReference type="OrthoDB" id="10621491at2759"/>
<sequence length="203" mass="21564">MDFALSRRRRPSPIQIPKLERRLDDDDDGRNRSTSSPKPPSLLTTTDAARPTSQPGLEQSSLSRAGGTSLLVPSSISVLSSSSPRRTTIQQPTTTLQPISATTKRVSPTRTTFITVTKSFQEKEETPKPTRTVFLSATPEIVTVTAPQVVPTSTALPAPAAETLGPPKPQSQRAGILPPGAKIPVIAFSVVGECSPLARSTVC</sequence>
<feature type="compositionally biased region" description="Basic residues" evidence="1">
    <location>
        <begin position="1"/>
        <end position="11"/>
    </location>
</feature>
<proteinExistence type="predicted"/>
<dbReference type="GeneID" id="28768597"/>
<gene>
    <name evidence="2" type="ORF">CC84DRAFT_1261936</name>
</gene>
<organism evidence="2 3">
    <name type="scientific">Paraphaeosphaeria sporulosa</name>
    <dbReference type="NCBI Taxonomy" id="1460663"/>
    <lineage>
        <taxon>Eukaryota</taxon>
        <taxon>Fungi</taxon>
        <taxon>Dikarya</taxon>
        <taxon>Ascomycota</taxon>
        <taxon>Pezizomycotina</taxon>
        <taxon>Dothideomycetes</taxon>
        <taxon>Pleosporomycetidae</taxon>
        <taxon>Pleosporales</taxon>
        <taxon>Massarineae</taxon>
        <taxon>Didymosphaeriaceae</taxon>
        <taxon>Paraphaeosphaeria</taxon>
    </lineage>
</organism>
<evidence type="ECO:0000313" key="3">
    <source>
        <dbReference type="Proteomes" id="UP000077069"/>
    </source>
</evidence>